<dbReference type="Proteomes" id="UP000790709">
    <property type="component" value="Unassembled WGS sequence"/>
</dbReference>
<reference evidence="1" key="1">
    <citation type="journal article" date="2021" name="New Phytol.">
        <title>Evolutionary innovations through gain and loss of genes in the ectomycorrhizal Boletales.</title>
        <authorList>
            <person name="Wu G."/>
            <person name="Miyauchi S."/>
            <person name="Morin E."/>
            <person name="Kuo A."/>
            <person name="Drula E."/>
            <person name="Varga T."/>
            <person name="Kohler A."/>
            <person name="Feng B."/>
            <person name="Cao Y."/>
            <person name="Lipzen A."/>
            <person name="Daum C."/>
            <person name="Hundley H."/>
            <person name="Pangilinan J."/>
            <person name="Johnson J."/>
            <person name="Barry K."/>
            <person name="LaButti K."/>
            <person name="Ng V."/>
            <person name="Ahrendt S."/>
            <person name="Min B."/>
            <person name="Choi I.G."/>
            <person name="Park H."/>
            <person name="Plett J.M."/>
            <person name="Magnuson J."/>
            <person name="Spatafora J.W."/>
            <person name="Nagy L.G."/>
            <person name="Henrissat B."/>
            <person name="Grigoriev I.V."/>
            <person name="Yang Z.L."/>
            <person name="Xu J."/>
            <person name="Martin F.M."/>
        </authorList>
    </citation>
    <scope>NUCLEOTIDE SEQUENCE</scope>
    <source>
        <strain evidence="1">KUC20120723A-06</strain>
    </source>
</reference>
<proteinExistence type="predicted"/>
<comment type="caution">
    <text evidence="1">The sequence shown here is derived from an EMBL/GenBank/DDBJ whole genome shotgun (WGS) entry which is preliminary data.</text>
</comment>
<evidence type="ECO:0000313" key="2">
    <source>
        <dbReference type="Proteomes" id="UP000790709"/>
    </source>
</evidence>
<dbReference type="EMBL" id="MU266681">
    <property type="protein sequence ID" value="KAH7919227.1"/>
    <property type="molecule type" value="Genomic_DNA"/>
</dbReference>
<name>A0ACB8B0Z2_9AGAM</name>
<organism evidence="1 2">
    <name type="scientific">Leucogyrophana mollusca</name>
    <dbReference type="NCBI Taxonomy" id="85980"/>
    <lineage>
        <taxon>Eukaryota</taxon>
        <taxon>Fungi</taxon>
        <taxon>Dikarya</taxon>
        <taxon>Basidiomycota</taxon>
        <taxon>Agaricomycotina</taxon>
        <taxon>Agaricomycetes</taxon>
        <taxon>Agaricomycetidae</taxon>
        <taxon>Boletales</taxon>
        <taxon>Boletales incertae sedis</taxon>
        <taxon>Leucogyrophana</taxon>
    </lineage>
</organism>
<keyword evidence="2" id="KW-1185">Reference proteome</keyword>
<accession>A0ACB8B0Z2</accession>
<protein>
    <submittedName>
        <fullName evidence="1">Polyketide synthase</fullName>
    </submittedName>
</protein>
<sequence>MSVTFSPCHVHVPVFAGQGVAASGLVQARQQAALDAKSPLGTMLLTSCFEAFGTELSALSSAELQESDISSLDFTEPGSLLSPSPRYAQNPIISGTSLLLVQSLRYLSFVLKGAEDMKSPTYFQDTLNTNIKHDIGVLGFSSGIIPACAVGASQNTLMYMCHTVEAFRLAFWIGLRSLQFRKSALREIGELDPALPWSLVCVGLSKASMQDRISNFERQRGLLSVLQITAIFDDQCVTVSGRPDQLEQFSLSIAAVCTIHKTTVDTLYHSSVHTFGTRTEVLADVVRRRIRFPDFGDLRCPPRSTLSGHILGSGQGSASLVEAVIDMVLVHPVNWDLVTKELGVSLPPGMGMRLLNFGPGTGLARTVEKASPNAVVSSWMDVALDMQTVHEVQLPPPFQPKQEPIAIVGMAVHMPGSANASELWEVLSRGLNTLSEIPGDRFNVSSYTDSPGGNSSRTMKAHTGNFLEGHDEFDHKFFKISPREARSMDPQQRILLHTAYEALENAGYVPDATPSFHRDSFGCYIGAATQDYADNLQDEIDVYYSTGNLKGFLSGRISYAMQFGGPSVVVDTACSSSIVAIYQACRALMNKDCNSAIAGGVNIITSPNMFLGLDRGHFLSPTGQCKAFDASADGYSRGEGCGLFVLKRLVDAVAENDNILGVIRGIEVNQSGLAHSITHPHAPTQAALFEKLVQGSGISASRVSVVEAHGTGTQAGDPCELSSIRSVFTGGRTSDNPLHITSIKANIGHLEAASGAAGLSKLLLMLRYNMIPAQISLKTLNPKIAPLDEDHTVIDTLPCEWTSGESPRVAVLNNFGAAGSNGAMIIEEHPSQNPSDTAVSPCIFGLSAKSELALEKLRVQYTRWLRHARNKDAAFTDVAYTATARRQIYPYRMAVSANTKDELVLALAKASTIHVSRPKGDVIFVFSGQGSQHLCMGASLYSASPIFRHQIDKCHALLVASGFPGVLQIITAGPHGSGLDESEEFEAYQAAMLVLGYALSKLWAHWGVSPSAVVGHSLGEYAALVTAGVLAIEDALYIVAHRARLIRRHCFTRRTGMLAIGLGFSDLQELLETSDAYPDLSIACVNSASDCTVSGPLEQLNSLKSCLAVGQKGVLLEIPLGYHSNAMQPILAKLDQIAGNIPINAPVIPVVSNVLGVVVSPGDKSIFNQSYFSRHCVQPVLFAQGVEALAADPALSHIDAWIEIGPHTSCLPMIKSILALPTTPVTLLPSLRKRQDARTTLTSSLSQLYLTSVEVHWRDVFAQLGPGLCVDLPSYPFEAQKFWVQYDERDHHSDLQPKPSRLVNEYMMLHSWVQYPSHLNGNVAIFETPMNALESYIQGHKVAGYALCPASVYLEQALAGATLAKRYMALDFGNSMPVLRGVQFAKPLVYHKSITRMVLTRVTIHKDGTGIFSVTSRLASTREESIHVQGEIRFQSTRETTMNLAREMPTSSRQITAIKSAGNGSPPETFTTRAIYEVLFARVVEYSKEYHTIQSLTVSPDSMEGVALIQLPSEYDRRPFAAHPVFVDTLLHVAGFIANMQGDGNDAYICSEVGTVKVLSGLLDYRKPYTIYCSSSWMSFENLMLSDACAILESEPRQIVAHLKGVQFRRVRLISLTRGLSLAADPMIVKTRRRTDSNAIISPVSPRSIIFARSRSNTQNTDPFRELHGGETHTINESDGTWSSSEASSPKTLVSDEEFPEPLAATLSGEDHIRGIMSHALGLCAHEIDDHSDFQSLGLDSLTSIEALQAFRVEMGLTLPHDIFIIHPTFASLSGLLTKLTQTKEHSGRSGMLKLSMQTLRDGFPLKPTPIHTHMEHRENDNRVPLFLFHDGSGLISGYNRLLAINRDVWGLPNPRFATGEAWSDLQSMSREYAQIVKKTVTGAVLLGGWSFGGVLAFEVARQLISQGVAVRGVLLIDSPSPVNHIPLSTPIVDYVTHLAVQNAGTELRSLVKAQFLMNSKLLEDYAPVPNVGVDPPFALLRSREPFNPEALVDVPKWLSERHDPQVAVAGWEQLICAPLKTWDIPGNHFEAFHPSNTHEVSGQIGRACSYLESL</sequence>
<gene>
    <name evidence="1" type="ORF">BV22DRAFT_872245</name>
</gene>
<evidence type="ECO:0000313" key="1">
    <source>
        <dbReference type="EMBL" id="KAH7919227.1"/>
    </source>
</evidence>